<accession>A0A1N7KU73</accession>
<dbReference type="Pfam" id="PF00300">
    <property type="entry name" value="His_Phos_1"/>
    <property type="match status" value="1"/>
</dbReference>
<dbReference type="CDD" id="cd07067">
    <property type="entry name" value="HP_PGM_like"/>
    <property type="match status" value="1"/>
</dbReference>
<dbReference type="Gene3D" id="3.40.50.1240">
    <property type="entry name" value="Phosphoglycerate mutase-like"/>
    <property type="match status" value="1"/>
</dbReference>
<dbReference type="Proteomes" id="UP000186141">
    <property type="component" value="Unassembled WGS sequence"/>
</dbReference>
<dbReference type="EMBL" id="FTOT01000001">
    <property type="protein sequence ID" value="SIS65115.1"/>
    <property type="molecule type" value="Genomic_DNA"/>
</dbReference>
<sequence>MTRFYWLRHGPTHQKVFTGWRDVPADLSDTALIARMAAQLPQDAPVVSSDLRRARDTADALCGPRMRLPDMPGLRELHFGDWDGLAFSQIEARDPELSRAYWETPGDIAPPGGESWNETSDRVERCVQALAAANPGRPVIIVAHLGVILTQIARTSGHTIASAIGLYVEPLSLTEIQFDGSDRHLIRTNHLA</sequence>
<dbReference type="RefSeq" id="WP_076528644.1">
    <property type="nucleotide sequence ID" value="NZ_BMEH01000001.1"/>
</dbReference>
<dbReference type="SUPFAM" id="SSF53254">
    <property type="entry name" value="Phosphoglycerate mutase-like"/>
    <property type="match status" value="1"/>
</dbReference>
<evidence type="ECO:0000313" key="2">
    <source>
        <dbReference type="Proteomes" id="UP000186141"/>
    </source>
</evidence>
<dbReference type="AlphaFoldDB" id="A0A1N7KU73"/>
<dbReference type="InterPro" id="IPR050275">
    <property type="entry name" value="PGM_Phosphatase"/>
</dbReference>
<protein>
    <submittedName>
        <fullName evidence="1">Broad specificity phosphatase PhoE</fullName>
    </submittedName>
</protein>
<keyword evidence="2" id="KW-1185">Reference proteome</keyword>
<dbReference type="GO" id="GO:0016791">
    <property type="term" value="F:phosphatase activity"/>
    <property type="evidence" value="ECO:0007669"/>
    <property type="project" value="TreeGrafter"/>
</dbReference>
<dbReference type="OrthoDB" id="8347407at2"/>
<name>A0A1N7KU73_9RHOB</name>
<dbReference type="InterPro" id="IPR013078">
    <property type="entry name" value="His_Pase_superF_clade-1"/>
</dbReference>
<dbReference type="SMART" id="SM00855">
    <property type="entry name" value="PGAM"/>
    <property type="match status" value="1"/>
</dbReference>
<organism evidence="1 2">
    <name type="scientific">Gemmobacter megaterium</name>
    <dbReference type="NCBI Taxonomy" id="1086013"/>
    <lineage>
        <taxon>Bacteria</taxon>
        <taxon>Pseudomonadati</taxon>
        <taxon>Pseudomonadota</taxon>
        <taxon>Alphaproteobacteria</taxon>
        <taxon>Rhodobacterales</taxon>
        <taxon>Paracoccaceae</taxon>
        <taxon>Gemmobacter</taxon>
    </lineage>
</organism>
<dbReference type="InterPro" id="IPR029033">
    <property type="entry name" value="His_PPase_superfam"/>
</dbReference>
<evidence type="ECO:0000313" key="1">
    <source>
        <dbReference type="EMBL" id="SIS65115.1"/>
    </source>
</evidence>
<dbReference type="GO" id="GO:0005737">
    <property type="term" value="C:cytoplasm"/>
    <property type="evidence" value="ECO:0007669"/>
    <property type="project" value="TreeGrafter"/>
</dbReference>
<dbReference type="PANTHER" id="PTHR48100">
    <property type="entry name" value="BROAD-SPECIFICITY PHOSPHATASE YOR283W-RELATED"/>
    <property type="match status" value="1"/>
</dbReference>
<gene>
    <name evidence="1" type="ORF">SAMN05421774_101682</name>
</gene>
<reference evidence="1 2" key="1">
    <citation type="submission" date="2017-01" db="EMBL/GenBank/DDBJ databases">
        <authorList>
            <person name="Mah S.A."/>
            <person name="Swanson W.J."/>
            <person name="Moy G.W."/>
            <person name="Vacquier V.D."/>
        </authorList>
    </citation>
    <scope>NUCLEOTIDE SEQUENCE [LARGE SCALE GENOMIC DNA]</scope>
    <source>
        <strain evidence="1 2">DSM 26375</strain>
    </source>
</reference>
<dbReference type="STRING" id="1086013.SAMN05421774_101682"/>
<proteinExistence type="predicted"/>
<dbReference type="PANTHER" id="PTHR48100:SF1">
    <property type="entry name" value="HISTIDINE PHOSPHATASE FAMILY PROTEIN-RELATED"/>
    <property type="match status" value="1"/>
</dbReference>